<gene>
    <name evidence="7" type="ORF">ZOSMA_22G01270</name>
</gene>
<dbReference type="GO" id="GO:0009873">
    <property type="term" value="P:ethylene-activated signaling pathway"/>
    <property type="evidence" value="ECO:0007669"/>
    <property type="project" value="InterPro"/>
</dbReference>
<evidence type="ECO:0000256" key="5">
    <source>
        <dbReference type="ARBA" id="ARBA00023242"/>
    </source>
</evidence>
<keyword evidence="3" id="KW-0238">DNA-binding</keyword>
<dbReference type="FunFam" id="3.30.730.10:FF:000001">
    <property type="entry name" value="Ethylene-responsive transcription factor 2"/>
    <property type="match status" value="1"/>
</dbReference>
<dbReference type="STRING" id="29655.A0A0K9PKR2"/>
<feature type="domain" description="AP2/ERF" evidence="6">
    <location>
        <begin position="73"/>
        <end position="130"/>
    </location>
</feature>
<evidence type="ECO:0000313" key="8">
    <source>
        <dbReference type="Proteomes" id="UP000036987"/>
    </source>
</evidence>
<evidence type="ECO:0000256" key="2">
    <source>
        <dbReference type="ARBA" id="ARBA00023015"/>
    </source>
</evidence>
<dbReference type="InterPro" id="IPR001471">
    <property type="entry name" value="AP2/ERF_dom"/>
</dbReference>
<sequence length="188" mass="21182">MCGGAIISEFVAFRNDCLLQKTGDNKPVEEIHQPQAYQLPWEQSGVYEAKKSLPVKKMKTKSVGGGGRLRKNIYKGIRRRSWGKWAAEIRDPRKGVRVWLGTYGTPEEAARAYDSAAIEIRGNKAKLNFPAVVDVKAEFKEQISNLESFLGLDSEDSVSVSGESWYDLELEEEDNIYFDGIQIPSLMF</sequence>
<dbReference type="OrthoDB" id="10038011at2759"/>
<comment type="caution">
    <text evidence="7">The sequence shown here is derived from an EMBL/GenBank/DDBJ whole genome shotgun (WGS) entry which is preliminary data.</text>
</comment>
<dbReference type="CDD" id="cd00018">
    <property type="entry name" value="AP2"/>
    <property type="match status" value="1"/>
</dbReference>
<accession>A0A0K9PKR2</accession>
<dbReference type="GO" id="GO:0005634">
    <property type="term" value="C:nucleus"/>
    <property type="evidence" value="ECO:0007669"/>
    <property type="project" value="UniProtKB-SubCell"/>
</dbReference>
<keyword evidence="4" id="KW-0804">Transcription</keyword>
<evidence type="ECO:0000259" key="6">
    <source>
        <dbReference type="PROSITE" id="PS51032"/>
    </source>
</evidence>
<evidence type="ECO:0000256" key="1">
    <source>
        <dbReference type="ARBA" id="ARBA00004123"/>
    </source>
</evidence>
<dbReference type="InterPro" id="IPR044808">
    <property type="entry name" value="ERF_plant"/>
</dbReference>
<keyword evidence="2" id="KW-0805">Transcription regulation</keyword>
<dbReference type="PANTHER" id="PTHR31190:SF487">
    <property type="entry name" value="OS05G0361700 PROTEIN"/>
    <property type="match status" value="1"/>
</dbReference>
<comment type="subcellular location">
    <subcellularLocation>
        <location evidence="1">Nucleus</location>
    </subcellularLocation>
</comment>
<reference evidence="8" key="1">
    <citation type="journal article" date="2016" name="Nature">
        <title>The genome of the seagrass Zostera marina reveals angiosperm adaptation to the sea.</title>
        <authorList>
            <person name="Olsen J.L."/>
            <person name="Rouze P."/>
            <person name="Verhelst B."/>
            <person name="Lin Y.-C."/>
            <person name="Bayer T."/>
            <person name="Collen J."/>
            <person name="Dattolo E."/>
            <person name="De Paoli E."/>
            <person name="Dittami S."/>
            <person name="Maumus F."/>
            <person name="Michel G."/>
            <person name="Kersting A."/>
            <person name="Lauritano C."/>
            <person name="Lohaus R."/>
            <person name="Toepel M."/>
            <person name="Tonon T."/>
            <person name="Vanneste K."/>
            <person name="Amirebrahimi M."/>
            <person name="Brakel J."/>
            <person name="Bostroem C."/>
            <person name="Chovatia M."/>
            <person name="Grimwood J."/>
            <person name="Jenkins J.W."/>
            <person name="Jueterbock A."/>
            <person name="Mraz A."/>
            <person name="Stam W.T."/>
            <person name="Tice H."/>
            <person name="Bornberg-Bauer E."/>
            <person name="Green P.J."/>
            <person name="Pearson G.A."/>
            <person name="Procaccini G."/>
            <person name="Duarte C.M."/>
            <person name="Schmutz J."/>
            <person name="Reusch T.B.H."/>
            <person name="Van de Peer Y."/>
        </authorList>
    </citation>
    <scope>NUCLEOTIDE SEQUENCE [LARGE SCALE GENOMIC DNA]</scope>
    <source>
        <strain evidence="8">cv. Finnish</strain>
    </source>
</reference>
<evidence type="ECO:0000256" key="4">
    <source>
        <dbReference type="ARBA" id="ARBA00023163"/>
    </source>
</evidence>
<dbReference type="Proteomes" id="UP000036987">
    <property type="component" value="Unassembled WGS sequence"/>
</dbReference>
<dbReference type="GO" id="GO:0003700">
    <property type="term" value="F:DNA-binding transcription factor activity"/>
    <property type="evidence" value="ECO:0007669"/>
    <property type="project" value="InterPro"/>
</dbReference>
<dbReference type="SMART" id="SM00380">
    <property type="entry name" value="AP2"/>
    <property type="match status" value="1"/>
</dbReference>
<dbReference type="Gene3D" id="3.30.730.10">
    <property type="entry name" value="AP2/ERF domain"/>
    <property type="match status" value="1"/>
</dbReference>
<organism evidence="7 8">
    <name type="scientific">Zostera marina</name>
    <name type="common">Eelgrass</name>
    <dbReference type="NCBI Taxonomy" id="29655"/>
    <lineage>
        <taxon>Eukaryota</taxon>
        <taxon>Viridiplantae</taxon>
        <taxon>Streptophyta</taxon>
        <taxon>Embryophyta</taxon>
        <taxon>Tracheophyta</taxon>
        <taxon>Spermatophyta</taxon>
        <taxon>Magnoliopsida</taxon>
        <taxon>Liliopsida</taxon>
        <taxon>Zosteraceae</taxon>
        <taxon>Zostera</taxon>
    </lineage>
</organism>
<proteinExistence type="predicted"/>
<protein>
    <submittedName>
        <fullName evidence="7">Ethylene responsive transcription factor 2b</fullName>
    </submittedName>
</protein>
<dbReference type="Pfam" id="PF00847">
    <property type="entry name" value="AP2"/>
    <property type="match status" value="1"/>
</dbReference>
<dbReference type="InterPro" id="IPR036955">
    <property type="entry name" value="AP2/ERF_dom_sf"/>
</dbReference>
<dbReference type="SUPFAM" id="SSF54171">
    <property type="entry name" value="DNA-binding domain"/>
    <property type="match status" value="1"/>
</dbReference>
<dbReference type="AlphaFoldDB" id="A0A0K9PKR2"/>
<dbReference type="GO" id="GO:0003677">
    <property type="term" value="F:DNA binding"/>
    <property type="evidence" value="ECO:0007669"/>
    <property type="project" value="UniProtKB-KW"/>
</dbReference>
<dbReference type="PRINTS" id="PR00367">
    <property type="entry name" value="ETHRSPELEMNT"/>
</dbReference>
<dbReference type="EMBL" id="LFYR01000811">
    <property type="protein sequence ID" value="KMZ68832.1"/>
    <property type="molecule type" value="Genomic_DNA"/>
</dbReference>
<keyword evidence="5" id="KW-0539">Nucleus</keyword>
<dbReference type="PANTHER" id="PTHR31190">
    <property type="entry name" value="DNA-BINDING DOMAIN"/>
    <property type="match status" value="1"/>
</dbReference>
<dbReference type="InterPro" id="IPR016177">
    <property type="entry name" value="DNA-bd_dom_sf"/>
</dbReference>
<dbReference type="PROSITE" id="PS51032">
    <property type="entry name" value="AP2_ERF"/>
    <property type="match status" value="1"/>
</dbReference>
<evidence type="ECO:0000313" key="7">
    <source>
        <dbReference type="EMBL" id="KMZ68832.1"/>
    </source>
</evidence>
<evidence type="ECO:0000256" key="3">
    <source>
        <dbReference type="ARBA" id="ARBA00023125"/>
    </source>
</evidence>
<name>A0A0K9PKR2_ZOSMR</name>
<keyword evidence="8" id="KW-1185">Reference proteome</keyword>